<evidence type="ECO:0000256" key="2">
    <source>
        <dbReference type="ARBA" id="ARBA00006484"/>
    </source>
</evidence>
<dbReference type="NCBIfam" id="NF005559">
    <property type="entry name" value="PRK07231.1"/>
    <property type="match status" value="1"/>
</dbReference>
<sequence length="256" mass="27059">MSKVALVTGAGQGIGEAIAHRLVKDGFRVALVGRHLEKVQRVANDINANGGEAIAVRADVAKRDEVFEAVKATKKAFGDLNVIVNNAGVAPTTPIMDVTEDDMNWTWGINVNGVVWGTQAATEAFKELGHGGKIINATSQAGVEGNPNLTVYGSTKFAIRGITQTTAKELAQFGITVNAFAPGIVKTPMMWDIAHKVGQNAGKDDEWGMAQFSDGIALGRLSEPEEIASVVSFLSSDDSNYVTGQTIIVDGGMVFR</sequence>
<evidence type="ECO:0000256" key="3">
    <source>
        <dbReference type="ARBA" id="ARBA00012848"/>
    </source>
</evidence>
<dbReference type="PANTHER" id="PTHR43639">
    <property type="entry name" value="OXIDOREDUCTASE, SHORT-CHAIN DEHYDROGENASE/REDUCTASE FAMILY (AFU_ORTHOLOGUE AFUA_5G02870)"/>
    <property type="match status" value="1"/>
</dbReference>
<dbReference type="NCBIfam" id="NF006394">
    <property type="entry name" value="PRK08643.1"/>
    <property type="match status" value="1"/>
</dbReference>
<keyword evidence="4 8" id="KW-0560">Oxidoreductase</keyword>
<dbReference type="InterPro" id="IPR036291">
    <property type="entry name" value="NAD(P)-bd_dom_sf"/>
</dbReference>
<evidence type="ECO:0000256" key="1">
    <source>
        <dbReference type="ARBA" id="ARBA00003200"/>
    </source>
</evidence>
<dbReference type="SUPFAM" id="SSF51735">
    <property type="entry name" value="NAD(P)-binding Rossmann-fold domains"/>
    <property type="match status" value="1"/>
</dbReference>
<organism evidence="8 9">
    <name type="scientific">Leuconostoc aquikimchii</name>
    <dbReference type="NCBI Taxonomy" id="3236804"/>
    <lineage>
        <taxon>Bacteria</taxon>
        <taxon>Bacillati</taxon>
        <taxon>Bacillota</taxon>
        <taxon>Bacilli</taxon>
        <taxon>Lactobacillales</taxon>
        <taxon>Lactobacillaceae</taxon>
        <taxon>Leuconostoc</taxon>
    </lineage>
</organism>
<dbReference type="InterPro" id="IPR020904">
    <property type="entry name" value="Sc_DH/Rdtase_CS"/>
</dbReference>
<dbReference type="EMBL" id="JBFPER010000001">
    <property type="protein sequence ID" value="MEX0379951.1"/>
    <property type="molecule type" value="Genomic_DNA"/>
</dbReference>
<evidence type="ECO:0000256" key="5">
    <source>
        <dbReference type="ARBA" id="ARBA00023027"/>
    </source>
</evidence>
<dbReference type="EC" id="1.1.1.304" evidence="3"/>
<evidence type="ECO:0000313" key="8">
    <source>
        <dbReference type="EMBL" id="MEX0379951.1"/>
    </source>
</evidence>
<dbReference type="Proteomes" id="UP001556617">
    <property type="component" value="Unassembled WGS sequence"/>
</dbReference>
<keyword evidence="5" id="KW-0520">NAD</keyword>
<comment type="similarity">
    <text evidence="2 7">Belongs to the short-chain dehydrogenases/reductases (SDR) family.</text>
</comment>
<protein>
    <recommendedName>
        <fullName evidence="3">diacetyl reductase [(S)-acetoin forming]</fullName>
        <ecNumber evidence="3">1.1.1.304</ecNumber>
    </recommendedName>
</protein>
<accession>A0ABV3S0Q0</accession>
<dbReference type="PRINTS" id="PR00081">
    <property type="entry name" value="GDHRDH"/>
</dbReference>
<proteinExistence type="inferred from homology"/>
<comment type="caution">
    <text evidence="8">The sequence shown here is derived from an EMBL/GenBank/DDBJ whole genome shotgun (WGS) entry which is preliminary data.</text>
</comment>
<dbReference type="Pfam" id="PF00106">
    <property type="entry name" value="adh_short"/>
    <property type="match status" value="1"/>
</dbReference>
<evidence type="ECO:0000256" key="7">
    <source>
        <dbReference type="RuleBase" id="RU000363"/>
    </source>
</evidence>
<dbReference type="InterPro" id="IPR014007">
    <property type="entry name" value="23BDH"/>
</dbReference>
<evidence type="ECO:0000256" key="4">
    <source>
        <dbReference type="ARBA" id="ARBA00023002"/>
    </source>
</evidence>
<keyword evidence="9" id="KW-1185">Reference proteome</keyword>
<reference evidence="8 9" key="1">
    <citation type="submission" date="2024-07" db="EMBL/GenBank/DDBJ databases">
        <authorList>
            <person name="Yun M."/>
        </authorList>
    </citation>
    <scope>NUCLEOTIDE SEQUENCE [LARGE SCALE GENOMIC DNA]</scope>
    <source>
        <strain evidence="8 9">MS01</strain>
    </source>
</reference>
<dbReference type="PROSITE" id="PS00061">
    <property type="entry name" value="ADH_SHORT"/>
    <property type="match status" value="1"/>
</dbReference>
<evidence type="ECO:0000313" key="9">
    <source>
        <dbReference type="Proteomes" id="UP001556617"/>
    </source>
</evidence>
<dbReference type="RefSeq" id="WP_367973366.1">
    <property type="nucleotide sequence ID" value="NZ_JBFPEQ010000001.1"/>
</dbReference>
<dbReference type="PRINTS" id="PR00080">
    <property type="entry name" value="SDRFAMILY"/>
</dbReference>
<comment type="function">
    <text evidence="1">Catalyzes the irreversible reduction of 2,3-butanediol to (S)-acetoin in the presence of NADH.</text>
</comment>
<name>A0ABV3S0Q0_9LACO</name>
<dbReference type="NCBIfam" id="TIGR02415">
    <property type="entry name" value="23BDH"/>
    <property type="match status" value="1"/>
</dbReference>
<evidence type="ECO:0000256" key="6">
    <source>
        <dbReference type="ARBA" id="ARBA00047315"/>
    </source>
</evidence>
<dbReference type="InterPro" id="IPR002347">
    <property type="entry name" value="SDR_fam"/>
</dbReference>
<dbReference type="PANTHER" id="PTHR43639:SF1">
    <property type="entry name" value="SHORT-CHAIN DEHYDROGENASE_REDUCTASE FAMILY PROTEIN"/>
    <property type="match status" value="1"/>
</dbReference>
<dbReference type="GO" id="GO:0052588">
    <property type="term" value="F:diacetyl reductase ((S)-acetoin forming) (NAD+) activity"/>
    <property type="evidence" value="ECO:0007669"/>
    <property type="project" value="UniProtKB-EC"/>
</dbReference>
<dbReference type="Gene3D" id="3.40.50.720">
    <property type="entry name" value="NAD(P)-binding Rossmann-like Domain"/>
    <property type="match status" value="1"/>
</dbReference>
<comment type="catalytic activity">
    <reaction evidence="6">
        <text>(S)-acetoin + NAD(+) = diacetyl + NADH + H(+)</text>
        <dbReference type="Rhea" id="RHEA:27286"/>
        <dbReference type="ChEBI" id="CHEBI:15378"/>
        <dbReference type="ChEBI" id="CHEBI:15687"/>
        <dbReference type="ChEBI" id="CHEBI:16583"/>
        <dbReference type="ChEBI" id="CHEBI:57540"/>
        <dbReference type="ChEBI" id="CHEBI:57945"/>
        <dbReference type="EC" id="1.1.1.304"/>
    </reaction>
</comment>
<gene>
    <name evidence="8" type="ORF">AB3K24_01050</name>
</gene>